<dbReference type="Proteomes" id="UP000430323">
    <property type="component" value="Unassembled WGS sequence"/>
</dbReference>
<dbReference type="AlphaFoldDB" id="A0A6A1Z764"/>
<proteinExistence type="predicted"/>
<reference evidence="1 2" key="1">
    <citation type="submission" date="2019-09" db="EMBL/GenBank/DDBJ databases">
        <title>Investigation of probiotic properties of different lactic acid bacteria.</title>
        <authorList>
            <person name="Jaomanjaka F."/>
            <person name="Blanc P."/>
        </authorList>
    </citation>
    <scope>NUCLEOTIDE SEQUENCE [LARGE SCALE GENOMIC DNA]</scope>
    <source>
        <strain evidence="1 2">BIO6272</strain>
    </source>
</reference>
<protein>
    <submittedName>
        <fullName evidence="1">Uncharacterized protein</fullName>
    </submittedName>
</protein>
<organism evidence="1 2">
    <name type="scientific">Lactobacillus crispatus</name>
    <dbReference type="NCBI Taxonomy" id="47770"/>
    <lineage>
        <taxon>Bacteria</taxon>
        <taxon>Bacillati</taxon>
        <taxon>Bacillota</taxon>
        <taxon>Bacilli</taxon>
        <taxon>Lactobacillales</taxon>
        <taxon>Lactobacillaceae</taxon>
        <taxon>Lactobacillus</taxon>
    </lineage>
</organism>
<sequence>MNELQELKEDLTNILNENWNLYISSVDNDYSVLYIYDSCGDEINIINNNGRLIFRISGFESDDPKIIIALKRIIEGYQFYTLKTFFKGA</sequence>
<evidence type="ECO:0000313" key="1">
    <source>
        <dbReference type="EMBL" id="KAB1977239.1"/>
    </source>
</evidence>
<dbReference type="EMBL" id="WBOB01000013">
    <property type="protein sequence ID" value="KAB1977239.1"/>
    <property type="molecule type" value="Genomic_DNA"/>
</dbReference>
<name>A0A6A1Z764_9LACO</name>
<evidence type="ECO:0000313" key="2">
    <source>
        <dbReference type="Proteomes" id="UP000430323"/>
    </source>
</evidence>
<accession>A0A6A1Z764</accession>
<gene>
    <name evidence="1" type="ORF">F8251_04060</name>
</gene>
<dbReference type="RefSeq" id="WP_151495298.1">
    <property type="nucleotide sequence ID" value="NZ_JBBOJP010000115.1"/>
</dbReference>
<comment type="caution">
    <text evidence="1">The sequence shown here is derived from an EMBL/GenBank/DDBJ whole genome shotgun (WGS) entry which is preliminary data.</text>
</comment>